<dbReference type="PANTHER" id="PTHR43190">
    <property type="entry name" value="N-ACETYL-D-GLUCOSAMINE KINASE"/>
    <property type="match status" value="1"/>
</dbReference>
<keyword evidence="2" id="KW-0808">Transferase</keyword>
<organism evidence="2 3">
    <name type="scientific">Paenibacillus thiaminolyticus</name>
    <name type="common">Bacillus thiaminolyticus</name>
    <dbReference type="NCBI Taxonomy" id="49283"/>
    <lineage>
        <taxon>Bacteria</taxon>
        <taxon>Bacillati</taxon>
        <taxon>Bacillota</taxon>
        <taxon>Bacilli</taxon>
        <taxon>Bacillales</taxon>
        <taxon>Paenibacillaceae</taxon>
        <taxon>Paenibacillus</taxon>
    </lineage>
</organism>
<dbReference type="PANTHER" id="PTHR43190:SF3">
    <property type="entry name" value="N-ACETYL-D-GLUCOSAMINE KINASE"/>
    <property type="match status" value="1"/>
</dbReference>
<evidence type="ECO:0000259" key="1">
    <source>
        <dbReference type="Pfam" id="PF01869"/>
    </source>
</evidence>
<evidence type="ECO:0000313" key="3">
    <source>
        <dbReference type="Proteomes" id="UP000266177"/>
    </source>
</evidence>
<name>A0A3A3GFR2_PANTH</name>
<gene>
    <name evidence="2" type="ORF">DQX05_20755</name>
</gene>
<evidence type="ECO:0000313" key="2">
    <source>
        <dbReference type="EMBL" id="RJG21654.1"/>
    </source>
</evidence>
<dbReference type="CDD" id="cd24007">
    <property type="entry name" value="ASKHA_NBD_eukNAGK-like"/>
    <property type="match status" value="1"/>
</dbReference>
<dbReference type="Pfam" id="PF01869">
    <property type="entry name" value="BcrAD_BadFG"/>
    <property type="match status" value="1"/>
</dbReference>
<dbReference type="OrthoDB" id="9772633at2"/>
<dbReference type="EMBL" id="QYZD01000022">
    <property type="protein sequence ID" value="RJG21654.1"/>
    <property type="molecule type" value="Genomic_DNA"/>
</dbReference>
<accession>A0A3A3GFR2</accession>
<dbReference type="AlphaFoldDB" id="A0A3A3GFR2"/>
<dbReference type="InterPro" id="IPR043129">
    <property type="entry name" value="ATPase_NBD"/>
</dbReference>
<dbReference type="GO" id="GO:0016301">
    <property type="term" value="F:kinase activity"/>
    <property type="evidence" value="ECO:0007669"/>
    <property type="project" value="UniProtKB-KW"/>
</dbReference>
<dbReference type="Gene3D" id="3.30.420.40">
    <property type="match status" value="2"/>
</dbReference>
<sequence>MAIRRIPLLAVDGGGTKSLAVFTDRQGQLLGRGQGGPSNYHGSGTEGAMLGLAAAIRGASANLEHSGGTCIESNAGTVVEVECAVFALAGLDTEADRVAITGMVQEALALLPLQVGHLIVENDGYATLLGATGGQPGILVISGTGSIIYGIDENGRTARAGGWGHRVGDEGSGYWIGKQAVLSILRAYDGRGADTKLKEWVLPFLGMEREEDLFNWMYGSAYSIEQVGQLSRVVGQAASAGDKEAQRVLSAAADELFYAAAAVIRHLSFHRDPFVAIMQGGVLQHEGYVREALLRRIEAYAPHVQWDEARREPIYGVIAMGLSYLETKGRGNANDNVEPSTFQAGNRSTAGG</sequence>
<dbReference type="RefSeq" id="WP_119795393.1">
    <property type="nucleotide sequence ID" value="NZ_QYZD01000022.1"/>
</dbReference>
<proteinExistence type="predicted"/>
<feature type="domain" description="ATPase BadF/BadG/BcrA/BcrD type" evidence="1">
    <location>
        <begin position="11"/>
        <end position="291"/>
    </location>
</feature>
<reference evidence="2 3" key="1">
    <citation type="submission" date="2018-09" db="EMBL/GenBank/DDBJ databases">
        <title>Paenibacillus SK2017-BO5.</title>
        <authorList>
            <person name="Piskunova J.V."/>
            <person name="Dubiley S.A."/>
            <person name="Severinov K.V."/>
        </authorList>
    </citation>
    <scope>NUCLEOTIDE SEQUENCE [LARGE SCALE GENOMIC DNA]</scope>
    <source>
        <strain evidence="2 3">BO5</strain>
    </source>
</reference>
<dbReference type="SUPFAM" id="SSF53067">
    <property type="entry name" value="Actin-like ATPase domain"/>
    <property type="match status" value="2"/>
</dbReference>
<keyword evidence="2" id="KW-0418">Kinase</keyword>
<comment type="caution">
    <text evidence="2">The sequence shown here is derived from an EMBL/GenBank/DDBJ whole genome shotgun (WGS) entry which is preliminary data.</text>
</comment>
<dbReference type="Proteomes" id="UP000266177">
    <property type="component" value="Unassembled WGS sequence"/>
</dbReference>
<protein>
    <submittedName>
        <fullName evidence="2">N-acetylglucosamine kinase</fullName>
    </submittedName>
</protein>
<dbReference type="InterPro" id="IPR002731">
    <property type="entry name" value="ATPase_BadF"/>
</dbReference>
<dbReference type="InterPro" id="IPR052519">
    <property type="entry name" value="Euk-type_GlcNAc_Kinase"/>
</dbReference>